<sequence>MALPFANGAFDPVVSYLTLIDVPDIRAAIPGMARVLRPGGTLLIANRTSFGTAGAWTDDGDAVTAVLAASYPVLMAASYEADTLTWALPLMVRANPALLASGRFHLAEVPDGIVGVGGWTPERPGTGEIEPGLGHVRHFAVHPAWIGRGVGRRVFAACRSQAQGGGVSAFECYASLNAEPFYRALGFREFGRREIPLGGGAVGFPAVLMRCRL</sequence>
<reference evidence="4" key="1">
    <citation type="journal article" date="2016" name="Front. Microbiol.">
        <title>Genome Sequence of the Piezophilic, Mesophilic Sulfate-Reducing Bacterium Desulfovibrio indicus J2T.</title>
        <authorList>
            <person name="Cao J."/>
            <person name="Maignien L."/>
            <person name="Shao Z."/>
            <person name="Alain K."/>
            <person name="Jebbar M."/>
        </authorList>
    </citation>
    <scope>NUCLEOTIDE SEQUENCE</scope>
    <source>
        <strain evidence="4">JCM 32048</strain>
    </source>
</reference>
<evidence type="ECO:0000313" key="5">
    <source>
        <dbReference type="Proteomes" id="UP001055286"/>
    </source>
</evidence>
<dbReference type="InterPro" id="IPR050832">
    <property type="entry name" value="Bact_Acetyltransf"/>
</dbReference>
<gene>
    <name evidence="4" type="ORF">MPEAHAMD_3987</name>
</gene>
<reference evidence="4" key="2">
    <citation type="submission" date="2021-08" db="EMBL/GenBank/DDBJ databases">
        <authorList>
            <person name="Tani A."/>
            <person name="Ola A."/>
            <person name="Ogura Y."/>
            <person name="Katsura K."/>
            <person name="Hayashi T."/>
        </authorList>
    </citation>
    <scope>NUCLEOTIDE SEQUENCE</scope>
    <source>
        <strain evidence="4">JCM 32048</strain>
    </source>
</reference>
<evidence type="ECO:0000256" key="2">
    <source>
        <dbReference type="ARBA" id="ARBA00023315"/>
    </source>
</evidence>
<keyword evidence="1" id="KW-0808">Transferase</keyword>
<dbReference type="Gene3D" id="3.40.630.30">
    <property type="match status" value="1"/>
</dbReference>
<dbReference type="Gene3D" id="3.40.50.150">
    <property type="entry name" value="Vaccinia Virus protein VP39"/>
    <property type="match status" value="1"/>
</dbReference>
<dbReference type="InterPro" id="IPR016181">
    <property type="entry name" value="Acyl_CoA_acyltransferase"/>
</dbReference>
<keyword evidence="2" id="KW-0012">Acyltransferase</keyword>
<dbReference type="SUPFAM" id="SSF53335">
    <property type="entry name" value="S-adenosyl-L-methionine-dependent methyltransferases"/>
    <property type="match status" value="1"/>
</dbReference>
<accession>A0AA37HE27</accession>
<comment type="caution">
    <text evidence="4">The sequence shown here is derived from an EMBL/GenBank/DDBJ whole genome shotgun (WGS) entry which is preliminary data.</text>
</comment>
<dbReference type="PANTHER" id="PTHR43877">
    <property type="entry name" value="AMINOALKYLPHOSPHONATE N-ACETYLTRANSFERASE-RELATED-RELATED"/>
    <property type="match status" value="1"/>
</dbReference>
<keyword evidence="5" id="KW-1185">Reference proteome</keyword>
<protein>
    <recommendedName>
        <fullName evidence="3">N-acetyltransferase domain-containing protein</fullName>
    </recommendedName>
</protein>
<dbReference type="CDD" id="cd04301">
    <property type="entry name" value="NAT_SF"/>
    <property type="match status" value="1"/>
</dbReference>
<dbReference type="AlphaFoldDB" id="A0AA37HE27"/>
<dbReference type="Pfam" id="PF08241">
    <property type="entry name" value="Methyltransf_11"/>
    <property type="match status" value="1"/>
</dbReference>
<dbReference type="GO" id="GO:0008757">
    <property type="term" value="F:S-adenosylmethionine-dependent methyltransferase activity"/>
    <property type="evidence" value="ECO:0007669"/>
    <property type="project" value="InterPro"/>
</dbReference>
<dbReference type="GO" id="GO:0016747">
    <property type="term" value="F:acyltransferase activity, transferring groups other than amino-acyl groups"/>
    <property type="evidence" value="ECO:0007669"/>
    <property type="project" value="InterPro"/>
</dbReference>
<feature type="domain" description="N-acetyltransferase" evidence="3">
    <location>
        <begin position="61"/>
        <end position="213"/>
    </location>
</feature>
<dbReference type="InterPro" id="IPR029063">
    <property type="entry name" value="SAM-dependent_MTases_sf"/>
</dbReference>
<dbReference type="InterPro" id="IPR013216">
    <property type="entry name" value="Methyltransf_11"/>
</dbReference>
<dbReference type="PANTHER" id="PTHR43877:SF1">
    <property type="entry name" value="ACETYLTRANSFERASE"/>
    <property type="match status" value="1"/>
</dbReference>
<dbReference type="RefSeq" id="WP_273557162.1">
    <property type="nucleotide sequence ID" value="NZ_BPQJ01000019.1"/>
</dbReference>
<dbReference type="EMBL" id="BPQJ01000019">
    <property type="protein sequence ID" value="GJD63816.1"/>
    <property type="molecule type" value="Genomic_DNA"/>
</dbReference>
<organism evidence="4 5">
    <name type="scientific">Methylobacterium frigidaeris</name>
    <dbReference type="NCBI Taxonomy" id="2038277"/>
    <lineage>
        <taxon>Bacteria</taxon>
        <taxon>Pseudomonadati</taxon>
        <taxon>Pseudomonadota</taxon>
        <taxon>Alphaproteobacteria</taxon>
        <taxon>Hyphomicrobiales</taxon>
        <taxon>Methylobacteriaceae</taxon>
        <taxon>Methylobacterium</taxon>
    </lineage>
</organism>
<evidence type="ECO:0000259" key="3">
    <source>
        <dbReference type="PROSITE" id="PS51186"/>
    </source>
</evidence>
<dbReference type="SUPFAM" id="SSF55729">
    <property type="entry name" value="Acyl-CoA N-acyltransferases (Nat)"/>
    <property type="match status" value="1"/>
</dbReference>
<dbReference type="Proteomes" id="UP001055286">
    <property type="component" value="Unassembled WGS sequence"/>
</dbReference>
<proteinExistence type="predicted"/>
<dbReference type="InterPro" id="IPR000182">
    <property type="entry name" value="GNAT_dom"/>
</dbReference>
<name>A0AA37HE27_9HYPH</name>
<evidence type="ECO:0000313" key="4">
    <source>
        <dbReference type="EMBL" id="GJD63816.1"/>
    </source>
</evidence>
<dbReference type="PROSITE" id="PS51186">
    <property type="entry name" value="GNAT"/>
    <property type="match status" value="1"/>
</dbReference>
<evidence type="ECO:0000256" key="1">
    <source>
        <dbReference type="ARBA" id="ARBA00022679"/>
    </source>
</evidence>
<dbReference type="Pfam" id="PF13508">
    <property type="entry name" value="Acetyltransf_7"/>
    <property type="match status" value="1"/>
</dbReference>